<feature type="binding site" description="axial binding residue" evidence="5">
    <location>
        <position position="501"/>
    </location>
    <ligand>
        <name>heme</name>
        <dbReference type="ChEBI" id="CHEBI:30413"/>
    </ligand>
    <ligandPart>
        <name>Fe</name>
        <dbReference type="ChEBI" id="CHEBI:18248"/>
    </ligandPart>
</feature>
<dbReference type="InterPro" id="IPR050121">
    <property type="entry name" value="Cytochrome_P450_monoxygenase"/>
</dbReference>
<organism evidence="8 9">
    <name type="scientific">Zymoseptoria tritici (strain ST99CH_3D7)</name>
    <dbReference type="NCBI Taxonomy" id="1276538"/>
    <lineage>
        <taxon>Eukaryota</taxon>
        <taxon>Fungi</taxon>
        <taxon>Dikarya</taxon>
        <taxon>Ascomycota</taxon>
        <taxon>Pezizomycotina</taxon>
        <taxon>Dothideomycetes</taxon>
        <taxon>Dothideomycetidae</taxon>
        <taxon>Mycosphaerellales</taxon>
        <taxon>Mycosphaerellaceae</taxon>
        <taxon>Zymoseptoria</taxon>
    </lineage>
</organism>
<evidence type="ECO:0000256" key="4">
    <source>
        <dbReference type="ARBA" id="ARBA00023004"/>
    </source>
</evidence>
<dbReference type="GO" id="GO:0020037">
    <property type="term" value="F:heme binding"/>
    <property type="evidence" value="ECO:0007669"/>
    <property type="project" value="InterPro"/>
</dbReference>
<comment type="similarity">
    <text evidence="2 6">Belongs to the cytochrome P450 family.</text>
</comment>
<dbReference type="SUPFAM" id="SSF48264">
    <property type="entry name" value="Cytochrome P450"/>
    <property type="match status" value="1"/>
</dbReference>
<evidence type="ECO:0000313" key="8">
    <source>
        <dbReference type="EMBL" id="SMQ45012.1"/>
    </source>
</evidence>
<dbReference type="PROSITE" id="PS00086">
    <property type="entry name" value="CYTOCHROME_P450"/>
    <property type="match status" value="1"/>
</dbReference>
<keyword evidence="7" id="KW-1133">Transmembrane helix</keyword>
<keyword evidence="5 6" id="KW-0349">Heme</keyword>
<keyword evidence="6" id="KW-0560">Oxidoreductase</keyword>
<evidence type="ECO:0000256" key="1">
    <source>
        <dbReference type="ARBA" id="ARBA00001971"/>
    </source>
</evidence>
<dbReference type="InterPro" id="IPR017972">
    <property type="entry name" value="Cyt_P450_CS"/>
</dbReference>
<dbReference type="FunFam" id="1.10.630.10:FF:000050">
    <property type="entry name" value="Cytochrome P450 monooxygenase"/>
    <property type="match status" value="1"/>
</dbReference>
<dbReference type="GO" id="GO:0016705">
    <property type="term" value="F:oxidoreductase activity, acting on paired donors, with incorporation or reduction of molecular oxygen"/>
    <property type="evidence" value="ECO:0007669"/>
    <property type="project" value="InterPro"/>
</dbReference>
<dbReference type="GO" id="GO:0004497">
    <property type="term" value="F:monooxygenase activity"/>
    <property type="evidence" value="ECO:0007669"/>
    <property type="project" value="UniProtKB-KW"/>
</dbReference>
<dbReference type="Pfam" id="PF00067">
    <property type="entry name" value="p450"/>
    <property type="match status" value="1"/>
</dbReference>
<keyword evidence="7" id="KW-0812">Transmembrane</keyword>
<keyword evidence="7" id="KW-0472">Membrane</keyword>
<reference evidence="8 9" key="1">
    <citation type="submission" date="2016-06" db="EMBL/GenBank/DDBJ databases">
        <authorList>
            <person name="Kjaerup R.B."/>
            <person name="Dalgaard T.S."/>
            <person name="Juul-Madsen H.R."/>
        </authorList>
    </citation>
    <scope>NUCLEOTIDE SEQUENCE [LARGE SCALE GENOMIC DNA]</scope>
</reference>
<keyword evidence="4 5" id="KW-0408">Iron</keyword>
<accession>A0A1X7RC96</accession>
<keyword evidence="6" id="KW-0503">Monooxygenase</keyword>
<evidence type="ECO:0000256" key="6">
    <source>
        <dbReference type="RuleBase" id="RU000461"/>
    </source>
</evidence>
<dbReference type="PRINTS" id="PR00385">
    <property type="entry name" value="P450"/>
</dbReference>
<protein>
    <submittedName>
        <fullName evidence="8">Uncharacterized protein</fullName>
    </submittedName>
</protein>
<dbReference type="EMBL" id="LT853692">
    <property type="protein sequence ID" value="SMQ45012.1"/>
    <property type="molecule type" value="Genomic_DNA"/>
</dbReference>
<dbReference type="Gene3D" id="1.10.630.10">
    <property type="entry name" value="Cytochrome P450"/>
    <property type="match status" value="1"/>
</dbReference>
<dbReference type="Proteomes" id="UP000215127">
    <property type="component" value="Chromosome 1"/>
</dbReference>
<dbReference type="InterPro" id="IPR001128">
    <property type="entry name" value="Cyt_P450"/>
</dbReference>
<proteinExistence type="inferred from homology"/>
<keyword evidence="9" id="KW-1185">Reference proteome</keyword>
<dbReference type="AlphaFoldDB" id="A0A1X7RC96"/>
<dbReference type="GO" id="GO:0005506">
    <property type="term" value="F:iron ion binding"/>
    <property type="evidence" value="ECO:0007669"/>
    <property type="project" value="InterPro"/>
</dbReference>
<evidence type="ECO:0000256" key="3">
    <source>
        <dbReference type="ARBA" id="ARBA00022723"/>
    </source>
</evidence>
<dbReference type="PANTHER" id="PTHR24305:SF232">
    <property type="entry name" value="P450, PUTATIVE (EUROFUNG)-RELATED"/>
    <property type="match status" value="1"/>
</dbReference>
<keyword evidence="3 5" id="KW-0479">Metal-binding</keyword>
<dbReference type="PRINTS" id="PR00463">
    <property type="entry name" value="EP450I"/>
</dbReference>
<evidence type="ECO:0000256" key="2">
    <source>
        <dbReference type="ARBA" id="ARBA00010617"/>
    </source>
</evidence>
<evidence type="ECO:0000313" key="9">
    <source>
        <dbReference type="Proteomes" id="UP000215127"/>
    </source>
</evidence>
<dbReference type="InterPro" id="IPR002401">
    <property type="entry name" value="Cyt_P450_E_grp-I"/>
</dbReference>
<evidence type="ECO:0000256" key="5">
    <source>
        <dbReference type="PIRSR" id="PIRSR602401-1"/>
    </source>
</evidence>
<comment type="cofactor">
    <cofactor evidence="1 5">
        <name>heme</name>
        <dbReference type="ChEBI" id="CHEBI:30413"/>
    </cofactor>
</comment>
<name>A0A1X7RC96_ZYMT9</name>
<dbReference type="PANTHER" id="PTHR24305">
    <property type="entry name" value="CYTOCHROME P450"/>
    <property type="match status" value="1"/>
</dbReference>
<gene>
    <name evidence="8" type="ORF">ZT3D7_G156</name>
</gene>
<dbReference type="STRING" id="1276538.A0A1X7RC96"/>
<feature type="transmembrane region" description="Helical" evidence="7">
    <location>
        <begin position="51"/>
        <end position="72"/>
    </location>
</feature>
<sequence length="556" mass="63063">MQQQLFLRPGAAEGAAREVDKAAGKQCIDMPIFFLIIFAKMALRTVNPDGIMAHLASYLLPILFLLFLLSFVHAKFNGLNKIPGPTIASFTKLWRLYDVWQGQAHWTAIKLHRKYGKLVRIAPNVVSVGDPDEIQRIYNIKGNFTKTAFYPIQSISWQKKPQPNLFSERNEAEHREQRRKVANAYTLESLLKMEPAIDECTKLFLSQMGEYADRDEPVDLGQWLQYYAFDVVGELTFAKKLGFLEKGGDVDGMIEAIEGMLIYASHCGQVPEMHPWLLGNPLFSIMLPAMETWNGVLMFTLKAINSRTTLSRDGELELEESRVGDDFLSKWAAVKAFDPLKMSTRDVVVHLSGNVFAGSDTTAIALRAILYFLMKHPDKLRKLQREIDDAHNAGKLSDPISDKEARDLPYLNAVEKEAMRLHSSVGLILERHVPAEGATICGELIPGGTIVGINPWVLQYDPEVFPDPEAFVPERWIDSSPDRLAAMDKSFFTFGAGSRACLGRYISMIEMRKVIPQLLREFDISLQGDEEWKVKNVWFTQQDMPKCIMRRRSKME</sequence>
<dbReference type="CDD" id="cd11060">
    <property type="entry name" value="CYP57A1-like"/>
    <property type="match status" value="1"/>
</dbReference>
<evidence type="ECO:0000256" key="7">
    <source>
        <dbReference type="SAM" id="Phobius"/>
    </source>
</evidence>
<dbReference type="InterPro" id="IPR036396">
    <property type="entry name" value="Cyt_P450_sf"/>
</dbReference>